<sequence>MAIRVWVLWEKRRDIGILLCLISIANTTVCIVTVFISVPPFTFPVIDGLISAPSACFFGHDMTVIAPYIALIVQQTFIFVLTAIKGVQHYRTGVSGASLVNTLYNDGIIYYALAIVPSIAIITMASLENKQTYASPGIDIQPVILSVLSSRLSLHLHQQADISRRGTLQLTTEIQFAAGEGLNYPS</sequence>
<proteinExistence type="predicted"/>
<dbReference type="OrthoDB" id="3012748at2759"/>
<feature type="transmembrane region" description="Helical" evidence="1">
    <location>
        <begin position="108"/>
        <end position="127"/>
    </location>
</feature>
<dbReference type="EMBL" id="MU150248">
    <property type="protein sequence ID" value="KAF9465288.1"/>
    <property type="molecule type" value="Genomic_DNA"/>
</dbReference>
<keyword evidence="1" id="KW-0812">Transmembrane</keyword>
<keyword evidence="1" id="KW-1133">Transmembrane helix</keyword>
<name>A0A9P5Y8H1_9AGAR</name>
<comment type="caution">
    <text evidence="2">The sequence shown here is derived from an EMBL/GenBank/DDBJ whole genome shotgun (WGS) entry which is preliminary data.</text>
</comment>
<protein>
    <submittedName>
        <fullName evidence="2">Uncharacterized protein</fullName>
    </submittedName>
</protein>
<organism evidence="2 3">
    <name type="scientific">Collybia nuda</name>
    <dbReference type="NCBI Taxonomy" id="64659"/>
    <lineage>
        <taxon>Eukaryota</taxon>
        <taxon>Fungi</taxon>
        <taxon>Dikarya</taxon>
        <taxon>Basidiomycota</taxon>
        <taxon>Agaricomycotina</taxon>
        <taxon>Agaricomycetes</taxon>
        <taxon>Agaricomycetidae</taxon>
        <taxon>Agaricales</taxon>
        <taxon>Tricholomatineae</taxon>
        <taxon>Clitocybaceae</taxon>
        <taxon>Collybia</taxon>
    </lineage>
</organism>
<accession>A0A9P5Y8H1</accession>
<evidence type="ECO:0000313" key="2">
    <source>
        <dbReference type="EMBL" id="KAF9465288.1"/>
    </source>
</evidence>
<dbReference type="AlphaFoldDB" id="A0A9P5Y8H1"/>
<feature type="transmembrane region" description="Helical" evidence="1">
    <location>
        <begin position="65"/>
        <end position="88"/>
    </location>
</feature>
<dbReference type="Proteomes" id="UP000807353">
    <property type="component" value="Unassembled WGS sequence"/>
</dbReference>
<keyword evidence="1" id="KW-0472">Membrane</keyword>
<evidence type="ECO:0000313" key="3">
    <source>
        <dbReference type="Proteomes" id="UP000807353"/>
    </source>
</evidence>
<keyword evidence="3" id="KW-1185">Reference proteome</keyword>
<feature type="transmembrane region" description="Helical" evidence="1">
    <location>
        <begin position="15"/>
        <end position="35"/>
    </location>
</feature>
<reference evidence="2" key="1">
    <citation type="submission" date="2020-11" db="EMBL/GenBank/DDBJ databases">
        <authorList>
            <consortium name="DOE Joint Genome Institute"/>
            <person name="Ahrendt S."/>
            <person name="Riley R."/>
            <person name="Andreopoulos W."/>
            <person name="Labutti K."/>
            <person name="Pangilinan J."/>
            <person name="Ruiz-Duenas F.J."/>
            <person name="Barrasa J.M."/>
            <person name="Sanchez-Garcia M."/>
            <person name="Camarero S."/>
            <person name="Miyauchi S."/>
            <person name="Serrano A."/>
            <person name="Linde D."/>
            <person name="Babiker R."/>
            <person name="Drula E."/>
            <person name="Ayuso-Fernandez I."/>
            <person name="Pacheco R."/>
            <person name="Padilla G."/>
            <person name="Ferreira P."/>
            <person name="Barriuso J."/>
            <person name="Kellner H."/>
            <person name="Castanera R."/>
            <person name="Alfaro M."/>
            <person name="Ramirez L."/>
            <person name="Pisabarro A.G."/>
            <person name="Kuo A."/>
            <person name="Tritt A."/>
            <person name="Lipzen A."/>
            <person name="He G."/>
            <person name="Yan M."/>
            <person name="Ng V."/>
            <person name="Cullen D."/>
            <person name="Martin F."/>
            <person name="Rosso M.-N."/>
            <person name="Henrissat B."/>
            <person name="Hibbett D."/>
            <person name="Martinez A.T."/>
            <person name="Grigoriev I.V."/>
        </authorList>
    </citation>
    <scope>NUCLEOTIDE SEQUENCE</scope>
    <source>
        <strain evidence="2">CBS 247.69</strain>
    </source>
</reference>
<gene>
    <name evidence="2" type="ORF">BDZ94DRAFT_1254178</name>
</gene>
<evidence type="ECO:0000256" key="1">
    <source>
        <dbReference type="SAM" id="Phobius"/>
    </source>
</evidence>